<reference evidence="1" key="1">
    <citation type="submission" date="2019-08" db="EMBL/GenBank/DDBJ databases">
        <authorList>
            <person name="Kucharzyk K."/>
            <person name="Murdoch R.W."/>
            <person name="Higgins S."/>
            <person name="Loffler F."/>
        </authorList>
    </citation>
    <scope>NUCLEOTIDE SEQUENCE</scope>
</reference>
<accession>A0A644V7Z9</accession>
<dbReference type="AlphaFoldDB" id="A0A644V7Z9"/>
<comment type="caution">
    <text evidence="1">The sequence shown here is derived from an EMBL/GenBank/DDBJ whole genome shotgun (WGS) entry which is preliminary data.</text>
</comment>
<proteinExistence type="predicted"/>
<gene>
    <name evidence="1" type="ORF">SDC9_32910</name>
</gene>
<dbReference type="EMBL" id="VSSQ01000230">
    <property type="protein sequence ID" value="MPL86923.1"/>
    <property type="molecule type" value="Genomic_DNA"/>
</dbReference>
<organism evidence="1">
    <name type="scientific">bioreactor metagenome</name>
    <dbReference type="NCBI Taxonomy" id="1076179"/>
    <lineage>
        <taxon>unclassified sequences</taxon>
        <taxon>metagenomes</taxon>
        <taxon>ecological metagenomes</taxon>
    </lineage>
</organism>
<evidence type="ECO:0008006" key="2">
    <source>
        <dbReference type="Google" id="ProtNLM"/>
    </source>
</evidence>
<protein>
    <recommendedName>
        <fullName evidence="2">DUF4384 domain-containing protein</fullName>
    </recommendedName>
</protein>
<evidence type="ECO:0000313" key="1">
    <source>
        <dbReference type="EMBL" id="MPL86923.1"/>
    </source>
</evidence>
<name>A0A644V7Z9_9ZZZZ</name>
<sequence length="304" mass="34622">MALNSKIMKAFCFLVLMIINLLVVSVTSAQSEKIVRVKGEAQVRIENNESFDQAKERVEELAKLDAIQEAFGTYVEQVTDMLVEEGKVNYSILAGTKMKADWIRTTSIKFSEQEQLSGISKEKARWIKCNIEGEARKISSKASLEVLSLRCPQKECAATDFKNRQSLFLYFKSPVDGYLSVYIDEGEVTRRLYPYDHMGNESSVKVSGDREYLLFAKPPKSQAPSMVDEIELFTNKTEEFNTLYVVFSEQSYVKPILDKSMVLSDNSIVPKSLPSHVFQEWLADSRAASSSFQEKKIRIRITKR</sequence>